<dbReference type="AlphaFoldDB" id="A0A024T8Z7"/>
<name>A0A024T8Z7_9STRA</name>
<organism evidence="1">
    <name type="scientific">Aphanomyces invadans</name>
    <dbReference type="NCBI Taxonomy" id="157072"/>
    <lineage>
        <taxon>Eukaryota</taxon>
        <taxon>Sar</taxon>
        <taxon>Stramenopiles</taxon>
        <taxon>Oomycota</taxon>
        <taxon>Saprolegniomycetes</taxon>
        <taxon>Saprolegniales</taxon>
        <taxon>Verrucalvaceae</taxon>
        <taxon>Aphanomyces</taxon>
    </lineage>
</organism>
<sequence length="211" mass="24309">MLYSVKLVRVEPSTCTSDLNKAKRKIFAENLIQHQHAGDYIVYLDETNHNIYCHRSAGRAKEGDFIVFDNKPTQSQTEERLSCTMISFFSDLAREDQELPGRSQEIPDIEALVMYMHKLRAAERAVTCTHLINILKRNHPPRLDAYMAVKKAGLTYDYSMPPHAIWSVRGGTAKICFGEKISYSMTAVFAVRQWREASHSVHHAWQEGWRH</sequence>
<dbReference type="VEuPathDB" id="FungiDB:H310_14595"/>
<dbReference type="EMBL" id="KI914027">
    <property type="protein sequence ID" value="ETV90630.1"/>
    <property type="molecule type" value="Genomic_DNA"/>
</dbReference>
<reference evidence="1" key="1">
    <citation type="submission" date="2013-12" db="EMBL/GenBank/DDBJ databases">
        <title>The Genome Sequence of Aphanomyces invadans NJM9701.</title>
        <authorList>
            <consortium name="The Broad Institute Genomics Platform"/>
            <person name="Russ C."/>
            <person name="Tyler B."/>
            <person name="van West P."/>
            <person name="Dieguez-Uribeondo J."/>
            <person name="Young S.K."/>
            <person name="Zeng Q."/>
            <person name="Gargeya S."/>
            <person name="Fitzgerald M."/>
            <person name="Abouelleil A."/>
            <person name="Alvarado L."/>
            <person name="Chapman S.B."/>
            <person name="Gainer-Dewar J."/>
            <person name="Goldberg J."/>
            <person name="Griggs A."/>
            <person name="Gujja S."/>
            <person name="Hansen M."/>
            <person name="Howarth C."/>
            <person name="Imamovic A."/>
            <person name="Ireland A."/>
            <person name="Larimer J."/>
            <person name="McCowan C."/>
            <person name="Murphy C."/>
            <person name="Pearson M."/>
            <person name="Poon T.W."/>
            <person name="Priest M."/>
            <person name="Roberts A."/>
            <person name="Saif S."/>
            <person name="Shea T."/>
            <person name="Sykes S."/>
            <person name="Wortman J."/>
            <person name="Nusbaum C."/>
            <person name="Birren B."/>
        </authorList>
    </citation>
    <scope>NUCLEOTIDE SEQUENCE [LARGE SCALE GENOMIC DNA]</scope>
    <source>
        <strain evidence="1">NJM9701</strain>
    </source>
</reference>
<accession>A0A024T8Z7</accession>
<protein>
    <recommendedName>
        <fullName evidence="2">Tc1-like transposase DDE domain-containing protein</fullName>
    </recommendedName>
</protein>
<dbReference type="RefSeq" id="XP_008880700.1">
    <property type="nucleotide sequence ID" value="XM_008882478.1"/>
</dbReference>
<gene>
    <name evidence="1" type="ORF">H310_14595</name>
</gene>
<evidence type="ECO:0000313" key="1">
    <source>
        <dbReference type="EMBL" id="ETV90630.1"/>
    </source>
</evidence>
<evidence type="ECO:0008006" key="2">
    <source>
        <dbReference type="Google" id="ProtNLM"/>
    </source>
</evidence>
<proteinExistence type="predicted"/>
<dbReference type="GeneID" id="20091645"/>